<dbReference type="PANTHER" id="PTHR12993:SF11">
    <property type="entry name" value="N-ACETYLGLUCOSAMINYL-PHOSPHATIDYLINOSITOL DE-N-ACETYLASE"/>
    <property type="match status" value="1"/>
</dbReference>
<dbReference type="Pfam" id="PF02585">
    <property type="entry name" value="PIG-L"/>
    <property type="match status" value="1"/>
</dbReference>
<organism evidence="1 2">
    <name type="scientific">Desulfovibrio porci</name>
    <dbReference type="NCBI Taxonomy" id="2605782"/>
    <lineage>
        <taxon>Bacteria</taxon>
        <taxon>Pseudomonadati</taxon>
        <taxon>Thermodesulfobacteriota</taxon>
        <taxon>Desulfovibrionia</taxon>
        <taxon>Desulfovibrionales</taxon>
        <taxon>Desulfovibrionaceae</taxon>
        <taxon>Desulfovibrio</taxon>
    </lineage>
</organism>
<sequence length="229" mass="24706">MFSTARNTLVVAAHPDDEMLGCGGTLARLSAQGAHITILLLGEGPLARGTEAADARANARLSAQRAASVLGVGTADVHFASLPDNRFDTVSLLDIIQRIESLAGRVQPDLVLTHHAGDMNQDHRLTHQAVMTAFRPLPDSNPLSILGFEVLSSTEYTPPQTAPPFCPNVFVDISVTLEKKCLALQEYASEMRPWPHPRSIEAVKHLAALRGCFCGCEAAEAFILYRTLL</sequence>
<proteinExistence type="predicted"/>
<reference evidence="1 2" key="1">
    <citation type="submission" date="2019-09" db="EMBL/GenBank/DDBJ databases">
        <title>In-depth cultivation of the pig gut microbiome towards novel bacterial diversity and tailored functional studies.</title>
        <authorList>
            <person name="Wylensek D."/>
            <person name="Hitch T.C.A."/>
            <person name="Clavel T."/>
        </authorList>
    </citation>
    <scope>NUCLEOTIDE SEQUENCE [LARGE SCALE GENOMIC DNA]</scope>
    <source>
        <strain evidence="1 2">PG-178-WT-4</strain>
    </source>
</reference>
<dbReference type="SUPFAM" id="SSF102588">
    <property type="entry name" value="LmbE-like"/>
    <property type="match status" value="1"/>
</dbReference>
<evidence type="ECO:0000313" key="2">
    <source>
        <dbReference type="Proteomes" id="UP000477488"/>
    </source>
</evidence>
<gene>
    <name evidence="1" type="ORF">FYJ44_07050</name>
</gene>
<protein>
    <submittedName>
        <fullName evidence="1">PIG-L family deacetylase</fullName>
    </submittedName>
</protein>
<dbReference type="Proteomes" id="UP000477488">
    <property type="component" value="Unassembled WGS sequence"/>
</dbReference>
<dbReference type="PANTHER" id="PTHR12993">
    <property type="entry name" value="N-ACETYLGLUCOSAMINYL-PHOSPHATIDYLINOSITOL DE-N-ACETYLASE-RELATED"/>
    <property type="match status" value="1"/>
</dbReference>
<dbReference type="InterPro" id="IPR024078">
    <property type="entry name" value="LmbE-like_dom_sf"/>
</dbReference>
<dbReference type="Gene3D" id="3.40.50.10320">
    <property type="entry name" value="LmbE-like"/>
    <property type="match status" value="1"/>
</dbReference>
<dbReference type="AlphaFoldDB" id="A0A6L5XKN1"/>
<accession>A0A6L5XKN1</accession>
<dbReference type="EMBL" id="VUMH01000005">
    <property type="protein sequence ID" value="MSS27813.1"/>
    <property type="molecule type" value="Genomic_DNA"/>
</dbReference>
<keyword evidence="2" id="KW-1185">Reference proteome</keyword>
<dbReference type="RefSeq" id="WP_154510619.1">
    <property type="nucleotide sequence ID" value="NZ_VUMH01000005.1"/>
</dbReference>
<comment type="caution">
    <text evidence="1">The sequence shown here is derived from an EMBL/GenBank/DDBJ whole genome shotgun (WGS) entry which is preliminary data.</text>
</comment>
<dbReference type="InterPro" id="IPR003737">
    <property type="entry name" value="GlcNAc_PI_deacetylase-related"/>
</dbReference>
<evidence type="ECO:0000313" key="1">
    <source>
        <dbReference type="EMBL" id="MSS27813.1"/>
    </source>
</evidence>
<name>A0A6L5XKN1_9BACT</name>
<dbReference type="GO" id="GO:0016811">
    <property type="term" value="F:hydrolase activity, acting on carbon-nitrogen (but not peptide) bonds, in linear amides"/>
    <property type="evidence" value="ECO:0007669"/>
    <property type="project" value="TreeGrafter"/>
</dbReference>